<evidence type="ECO:0000313" key="2">
    <source>
        <dbReference type="EMBL" id="GFH10519.1"/>
    </source>
</evidence>
<sequence length="95" mass="10702">MLDKSLLAVVFDLDETLLMANTASSAESRMKSLQNARAKLLEDMRDKEGSDRARLQANAEAFAREEELVAADLELVRSFAAYDRVQYGGREYRAK</sequence>
<dbReference type="EMBL" id="BLLF01000322">
    <property type="protein sequence ID" value="GFH10519.1"/>
    <property type="molecule type" value="Genomic_DNA"/>
</dbReference>
<evidence type="ECO:0000313" key="3">
    <source>
        <dbReference type="Proteomes" id="UP000485058"/>
    </source>
</evidence>
<proteinExistence type="predicted"/>
<accession>A0A699YVJ7</accession>
<dbReference type="AlphaFoldDB" id="A0A699YVJ7"/>
<keyword evidence="3" id="KW-1185">Reference proteome</keyword>
<reference evidence="2 3" key="1">
    <citation type="submission" date="2020-02" db="EMBL/GenBank/DDBJ databases">
        <title>Draft genome sequence of Haematococcus lacustris strain NIES-144.</title>
        <authorList>
            <person name="Morimoto D."/>
            <person name="Nakagawa S."/>
            <person name="Yoshida T."/>
            <person name="Sawayama S."/>
        </authorList>
    </citation>
    <scope>NUCLEOTIDE SEQUENCE [LARGE SCALE GENOMIC DNA]</scope>
    <source>
        <strain evidence="2 3">NIES-144</strain>
    </source>
</reference>
<protein>
    <submittedName>
        <fullName evidence="2">Uncharacterized protein</fullName>
    </submittedName>
</protein>
<dbReference type="Proteomes" id="UP000485058">
    <property type="component" value="Unassembled WGS sequence"/>
</dbReference>
<feature type="coiled-coil region" evidence="1">
    <location>
        <begin position="23"/>
        <end position="50"/>
    </location>
</feature>
<comment type="caution">
    <text evidence="2">The sequence shown here is derived from an EMBL/GenBank/DDBJ whole genome shotgun (WGS) entry which is preliminary data.</text>
</comment>
<organism evidence="2 3">
    <name type="scientific">Haematococcus lacustris</name>
    <name type="common">Green alga</name>
    <name type="synonym">Haematococcus pluvialis</name>
    <dbReference type="NCBI Taxonomy" id="44745"/>
    <lineage>
        <taxon>Eukaryota</taxon>
        <taxon>Viridiplantae</taxon>
        <taxon>Chlorophyta</taxon>
        <taxon>core chlorophytes</taxon>
        <taxon>Chlorophyceae</taxon>
        <taxon>CS clade</taxon>
        <taxon>Chlamydomonadales</taxon>
        <taxon>Haematococcaceae</taxon>
        <taxon>Haematococcus</taxon>
    </lineage>
</organism>
<keyword evidence="1" id="KW-0175">Coiled coil</keyword>
<name>A0A699YVJ7_HAELA</name>
<gene>
    <name evidence="2" type="ORF">HaLaN_05845</name>
</gene>
<evidence type="ECO:0000256" key="1">
    <source>
        <dbReference type="SAM" id="Coils"/>
    </source>
</evidence>